<organism evidence="2 3">
    <name type="scientific">Aspergillus keveii</name>
    <dbReference type="NCBI Taxonomy" id="714993"/>
    <lineage>
        <taxon>Eukaryota</taxon>
        <taxon>Fungi</taxon>
        <taxon>Dikarya</taxon>
        <taxon>Ascomycota</taxon>
        <taxon>Pezizomycotina</taxon>
        <taxon>Eurotiomycetes</taxon>
        <taxon>Eurotiomycetidae</taxon>
        <taxon>Eurotiales</taxon>
        <taxon>Aspergillaceae</taxon>
        <taxon>Aspergillus</taxon>
        <taxon>Aspergillus subgen. Nidulantes</taxon>
    </lineage>
</organism>
<dbReference type="Proteomes" id="UP001610563">
    <property type="component" value="Unassembled WGS sequence"/>
</dbReference>
<evidence type="ECO:0000259" key="1">
    <source>
        <dbReference type="Pfam" id="PF23549"/>
    </source>
</evidence>
<protein>
    <recommendedName>
        <fullName evidence="1">GRF-like zinc ribbon domain-containing protein</fullName>
    </recommendedName>
</protein>
<evidence type="ECO:0000313" key="3">
    <source>
        <dbReference type="Proteomes" id="UP001610563"/>
    </source>
</evidence>
<evidence type="ECO:0000313" key="2">
    <source>
        <dbReference type="EMBL" id="KAL2782381.1"/>
    </source>
</evidence>
<dbReference type="EMBL" id="JBFTWV010000475">
    <property type="protein sequence ID" value="KAL2782381.1"/>
    <property type="molecule type" value="Genomic_DNA"/>
</dbReference>
<feature type="domain" description="GRF-like zinc ribbon" evidence="1">
    <location>
        <begin position="12"/>
        <end position="51"/>
    </location>
</feature>
<keyword evidence="3" id="KW-1185">Reference proteome</keyword>
<dbReference type="InterPro" id="IPR056444">
    <property type="entry name" value="Zn_ribbon_GRF_2"/>
</dbReference>
<name>A0ABR4FGL7_9EURO</name>
<sequence length="96" mass="11289">MATAIPRLFARAPQCCGHDMHRRPTRSNENGNVNRPHYRCRRCRDMVFDDWEGIREGNPLCFCEEVSRGQVESGYAFVFRCARNECEFKEELVDED</sequence>
<comment type="caution">
    <text evidence="2">The sequence shown here is derived from an EMBL/GenBank/DDBJ whole genome shotgun (WGS) entry which is preliminary data.</text>
</comment>
<dbReference type="Pfam" id="PF23549">
    <property type="entry name" value="Zn_ribbon_GRF_2"/>
    <property type="match status" value="1"/>
</dbReference>
<accession>A0ABR4FGL7</accession>
<gene>
    <name evidence="2" type="ORF">BJX66DRAFT_320880</name>
</gene>
<reference evidence="2 3" key="1">
    <citation type="submission" date="2024-07" db="EMBL/GenBank/DDBJ databases">
        <title>Section-level genome sequencing and comparative genomics of Aspergillus sections Usti and Cavernicolus.</title>
        <authorList>
            <consortium name="Lawrence Berkeley National Laboratory"/>
            <person name="Nybo J.L."/>
            <person name="Vesth T.C."/>
            <person name="Theobald S."/>
            <person name="Frisvad J.C."/>
            <person name="Larsen T.O."/>
            <person name="Kjaerboelling I."/>
            <person name="Rothschild-Mancinelli K."/>
            <person name="Lyhne E.K."/>
            <person name="Kogle M.E."/>
            <person name="Barry K."/>
            <person name="Clum A."/>
            <person name="Na H."/>
            <person name="Ledsgaard L."/>
            <person name="Lin J."/>
            <person name="Lipzen A."/>
            <person name="Kuo A."/>
            <person name="Riley R."/>
            <person name="Mondo S."/>
            <person name="Labutti K."/>
            <person name="Haridas S."/>
            <person name="Pangalinan J."/>
            <person name="Salamov A.A."/>
            <person name="Simmons B.A."/>
            <person name="Magnuson J.K."/>
            <person name="Chen J."/>
            <person name="Drula E."/>
            <person name="Henrissat B."/>
            <person name="Wiebenga A."/>
            <person name="Lubbers R.J."/>
            <person name="Gomes A.C."/>
            <person name="Makela M.R."/>
            <person name="Stajich J."/>
            <person name="Grigoriev I.V."/>
            <person name="Mortensen U.H."/>
            <person name="De Vries R.P."/>
            <person name="Baker S.E."/>
            <person name="Andersen M.R."/>
        </authorList>
    </citation>
    <scope>NUCLEOTIDE SEQUENCE [LARGE SCALE GENOMIC DNA]</scope>
    <source>
        <strain evidence="2 3">CBS 209.92</strain>
    </source>
</reference>
<proteinExistence type="predicted"/>